<keyword evidence="2" id="KW-1185">Reference proteome</keyword>
<protein>
    <recommendedName>
        <fullName evidence="3">Glycosyltransferase</fullName>
    </recommendedName>
</protein>
<dbReference type="InterPro" id="IPR029044">
    <property type="entry name" value="Nucleotide-diphossugar_trans"/>
</dbReference>
<accession>A0ABS1RSB2</accession>
<dbReference type="SUPFAM" id="SSF53448">
    <property type="entry name" value="Nucleotide-diphospho-sugar transferases"/>
    <property type="match status" value="1"/>
</dbReference>
<name>A0ABS1RSB2_RHOSU</name>
<dbReference type="Proteomes" id="UP000604473">
    <property type="component" value="Unassembled WGS sequence"/>
</dbReference>
<evidence type="ECO:0000313" key="2">
    <source>
        <dbReference type="Proteomes" id="UP000604473"/>
    </source>
</evidence>
<reference evidence="1 2" key="1">
    <citation type="submission" date="2021-01" db="EMBL/GenBank/DDBJ databases">
        <title>Draft genomes of Rhodovulum sulfidophilum.</title>
        <authorList>
            <person name="Guzman M.S."/>
        </authorList>
    </citation>
    <scope>NUCLEOTIDE SEQUENCE [LARGE SCALE GENOMIC DNA]</scope>
    <source>
        <strain evidence="1 2">AB35</strain>
    </source>
</reference>
<dbReference type="EMBL" id="JAESJJ010000009">
    <property type="protein sequence ID" value="MBL3608955.1"/>
    <property type="molecule type" value="Genomic_DNA"/>
</dbReference>
<evidence type="ECO:0000313" key="1">
    <source>
        <dbReference type="EMBL" id="MBL3608955.1"/>
    </source>
</evidence>
<evidence type="ECO:0008006" key="3">
    <source>
        <dbReference type="Google" id="ProtNLM"/>
    </source>
</evidence>
<comment type="caution">
    <text evidence="1">The sequence shown here is derived from an EMBL/GenBank/DDBJ whole genome shotgun (WGS) entry which is preliminary data.</text>
</comment>
<sequence>MIVGTMATYPPRQRSMLAAVARIAPQLDVLNVVLNEYVSVPPELLSFGNVNAIRPEEDTKDTGKFLPDHRGADWVFLLDDDIVYPENYVTDSIAAMQALGPGRLVGSYYGAVYRKPQLRNKTLSGLNRYRKELFRRRGQVRDSLKVDAGLQQAIVVDELGTGVMISRPEYLPDFESVRSAQKFIDVRMARWCFEKGITQVCLPRPAGYLGLVEHEETIYTGFTTKRHPAVTREIQEYALRNPLAGQHFQCGGDSRGNF</sequence>
<dbReference type="RefSeq" id="WP_201150471.1">
    <property type="nucleotide sequence ID" value="NZ_JAESJF010000176.1"/>
</dbReference>
<organism evidence="1 2">
    <name type="scientific">Rhodovulum sulfidophilum</name>
    <name type="common">Rhodobacter sulfidophilus</name>
    <dbReference type="NCBI Taxonomy" id="35806"/>
    <lineage>
        <taxon>Bacteria</taxon>
        <taxon>Pseudomonadati</taxon>
        <taxon>Pseudomonadota</taxon>
        <taxon>Alphaproteobacteria</taxon>
        <taxon>Rhodobacterales</taxon>
        <taxon>Paracoccaceae</taxon>
        <taxon>Rhodovulum</taxon>
    </lineage>
</organism>
<proteinExistence type="predicted"/>
<gene>
    <name evidence="1" type="ORF">JMM60_09100</name>
</gene>